<feature type="domain" description="EamA" evidence="2">
    <location>
        <begin position="181"/>
        <end position="328"/>
    </location>
</feature>
<dbReference type="EMBL" id="CAMPGE010004511">
    <property type="protein sequence ID" value="CAI2363360.1"/>
    <property type="molecule type" value="Genomic_DNA"/>
</dbReference>
<organism evidence="3 4">
    <name type="scientific">Euplotes crassus</name>
    <dbReference type="NCBI Taxonomy" id="5936"/>
    <lineage>
        <taxon>Eukaryota</taxon>
        <taxon>Sar</taxon>
        <taxon>Alveolata</taxon>
        <taxon>Ciliophora</taxon>
        <taxon>Intramacronucleata</taxon>
        <taxon>Spirotrichea</taxon>
        <taxon>Hypotrichia</taxon>
        <taxon>Euplotida</taxon>
        <taxon>Euplotidae</taxon>
        <taxon>Moneuplotes</taxon>
    </lineage>
</organism>
<feature type="transmembrane region" description="Helical" evidence="1">
    <location>
        <begin position="211"/>
        <end position="231"/>
    </location>
</feature>
<gene>
    <name evidence="3" type="ORF">ECRASSUSDP1_LOCUS4693</name>
</gene>
<dbReference type="Pfam" id="PF00892">
    <property type="entry name" value="EamA"/>
    <property type="match status" value="1"/>
</dbReference>
<feature type="transmembrane region" description="Helical" evidence="1">
    <location>
        <begin position="58"/>
        <end position="78"/>
    </location>
</feature>
<name>A0AAD1XAG7_EUPCR</name>
<dbReference type="AlphaFoldDB" id="A0AAD1XAG7"/>
<proteinExistence type="predicted"/>
<dbReference type="InterPro" id="IPR000620">
    <property type="entry name" value="EamA_dom"/>
</dbReference>
<dbReference type="Proteomes" id="UP001295684">
    <property type="component" value="Unassembled WGS sequence"/>
</dbReference>
<feature type="transmembrane region" description="Helical" evidence="1">
    <location>
        <begin position="285"/>
        <end position="306"/>
    </location>
</feature>
<dbReference type="PANTHER" id="PTHR22911:SF76">
    <property type="entry name" value="EAMA DOMAIN-CONTAINING PROTEIN"/>
    <property type="match status" value="1"/>
</dbReference>
<feature type="transmembrane region" description="Helical" evidence="1">
    <location>
        <begin position="149"/>
        <end position="166"/>
    </location>
</feature>
<reference evidence="3" key="1">
    <citation type="submission" date="2023-07" db="EMBL/GenBank/DDBJ databases">
        <authorList>
            <consortium name="AG Swart"/>
            <person name="Singh M."/>
            <person name="Singh A."/>
            <person name="Seah K."/>
            <person name="Emmerich C."/>
        </authorList>
    </citation>
    <scope>NUCLEOTIDE SEQUENCE</scope>
    <source>
        <strain evidence="3">DP1</strain>
    </source>
</reference>
<feature type="transmembrane region" description="Helical" evidence="1">
    <location>
        <begin position="98"/>
        <end position="114"/>
    </location>
</feature>
<protein>
    <recommendedName>
        <fullName evidence="2">EamA domain-containing protein</fullName>
    </recommendedName>
</protein>
<dbReference type="PANTHER" id="PTHR22911">
    <property type="entry name" value="ACYL-MALONYL CONDENSING ENZYME-RELATED"/>
    <property type="match status" value="1"/>
</dbReference>
<feature type="transmembrane region" description="Helical" evidence="1">
    <location>
        <begin position="312"/>
        <end position="329"/>
    </location>
</feature>
<keyword evidence="1" id="KW-0812">Transmembrane</keyword>
<feature type="transmembrane region" description="Helical" evidence="1">
    <location>
        <begin position="120"/>
        <end position="142"/>
    </location>
</feature>
<evidence type="ECO:0000259" key="2">
    <source>
        <dbReference type="Pfam" id="PF00892"/>
    </source>
</evidence>
<keyword evidence="1" id="KW-0472">Membrane</keyword>
<evidence type="ECO:0000313" key="3">
    <source>
        <dbReference type="EMBL" id="CAI2363360.1"/>
    </source>
</evidence>
<sequence length="365" mass="40739">MSTSSFEVSLVQEEQQEKQPKGNNLWIGIVLTVLALCGGSSIIPFVDEYKGVDVVLRNIWRWQILVVYCLPCSVYFWYNSRKFIEVEKVFTRETWIELFVSALLWIFGSILYIWSSDFTLVSHSGLLGNLAGVFLVMVNIVRAVPVHRLEVYGTILVVISAIIFMNDNASTKTNGQTNILLGDIMSLCSAPIFGMYYVYNSRLLQKLPAMVILQISFTIQLVIHIVFYILVMKTDKFYSFDSYYGVLGWASDTYLFHSLVFIGISTGLFGVGGYVFTLNFFPPHIVGNIFLLEPVFAQSLGCILGQDNIPGLITYIGTIGITVGLGILIKGDLLNKQTCQDTPNPSEAIKQADSKSVHSSLIIDP</sequence>
<accession>A0AAD1XAG7</accession>
<evidence type="ECO:0000256" key="1">
    <source>
        <dbReference type="SAM" id="Phobius"/>
    </source>
</evidence>
<keyword evidence="1" id="KW-1133">Transmembrane helix</keyword>
<feature type="transmembrane region" description="Helical" evidence="1">
    <location>
        <begin position="25"/>
        <end position="46"/>
    </location>
</feature>
<comment type="caution">
    <text evidence="3">The sequence shown here is derived from an EMBL/GenBank/DDBJ whole genome shotgun (WGS) entry which is preliminary data.</text>
</comment>
<dbReference type="GO" id="GO:0016020">
    <property type="term" value="C:membrane"/>
    <property type="evidence" value="ECO:0007669"/>
    <property type="project" value="InterPro"/>
</dbReference>
<feature type="transmembrane region" description="Helical" evidence="1">
    <location>
        <begin position="178"/>
        <end position="199"/>
    </location>
</feature>
<feature type="transmembrane region" description="Helical" evidence="1">
    <location>
        <begin position="254"/>
        <end position="278"/>
    </location>
</feature>
<evidence type="ECO:0000313" key="4">
    <source>
        <dbReference type="Proteomes" id="UP001295684"/>
    </source>
</evidence>
<keyword evidence="4" id="KW-1185">Reference proteome</keyword>